<evidence type="ECO:0000313" key="2">
    <source>
        <dbReference type="EMBL" id="RKO90737.1"/>
    </source>
</evidence>
<accession>A0A4V1IRP1</accession>
<dbReference type="AlphaFoldDB" id="A0A4V1IRP1"/>
<evidence type="ECO:0000313" key="3">
    <source>
        <dbReference type="Proteomes" id="UP000269721"/>
    </source>
</evidence>
<organism evidence="2 3">
    <name type="scientific">Blyttiomyces helicus</name>
    <dbReference type="NCBI Taxonomy" id="388810"/>
    <lineage>
        <taxon>Eukaryota</taxon>
        <taxon>Fungi</taxon>
        <taxon>Fungi incertae sedis</taxon>
        <taxon>Chytridiomycota</taxon>
        <taxon>Chytridiomycota incertae sedis</taxon>
        <taxon>Chytridiomycetes</taxon>
        <taxon>Chytridiomycetes incertae sedis</taxon>
        <taxon>Blyttiomyces</taxon>
    </lineage>
</organism>
<gene>
    <name evidence="2" type="ORF">BDK51DRAFT_48075</name>
</gene>
<sequence>MRCPVERGHGASWAAGGQTSMSSDHPLLARHSQTNSDPPPSSPSASTSTRNLIFNTAICPQGKTSGVGSDLAAADAAIYRLTDSVVLFAPVPTANETACPTLVFDVLRQVMRVVEDKQTLHEAALVSRTWACDAVAVLWRNRFVEKCTSATHAGDRGGTPVPSFDRFVETARKTAFGGTTYGELVRKLLTCISWDPRIPPALPPGAQYSALRTMSVNCQYRYDSGESTTDALLLSLLAVCPNVEELEVISGDVSQAILSALAL</sequence>
<dbReference type="EMBL" id="KZ995407">
    <property type="protein sequence ID" value="RKO90737.1"/>
    <property type="molecule type" value="Genomic_DNA"/>
</dbReference>
<dbReference type="Proteomes" id="UP000269721">
    <property type="component" value="Unassembled WGS sequence"/>
</dbReference>
<reference evidence="3" key="1">
    <citation type="journal article" date="2018" name="Nat. Microbiol.">
        <title>Leveraging single-cell genomics to expand the fungal tree of life.</title>
        <authorList>
            <person name="Ahrendt S.R."/>
            <person name="Quandt C.A."/>
            <person name="Ciobanu D."/>
            <person name="Clum A."/>
            <person name="Salamov A."/>
            <person name="Andreopoulos B."/>
            <person name="Cheng J.F."/>
            <person name="Woyke T."/>
            <person name="Pelin A."/>
            <person name="Henrissat B."/>
            <person name="Reynolds N.K."/>
            <person name="Benny G.L."/>
            <person name="Smith M.E."/>
            <person name="James T.Y."/>
            <person name="Grigoriev I.V."/>
        </authorList>
    </citation>
    <scope>NUCLEOTIDE SEQUENCE [LARGE SCALE GENOMIC DNA]</scope>
</reference>
<evidence type="ECO:0000256" key="1">
    <source>
        <dbReference type="SAM" id="MobiDB-lite"/>
    </source>
</evidence>
<keyword evidence="3" id="KW-1185">Reference proteome</keyword>
<name>A0A4V1IRP1_9FUNG</name>
<protein>
    <submittedName>
        <fullName evidence="2">Uncharacterized protein</fullName>
    </submittedName>
</protein>
<proteinExistence type="predicted"/>
<feature type="region of interest" description="Disordered" evidence="1">
    <location>
        <begin position="1"/>
        <end position="48"/>
    </location>
</feature>